<evidence type="ECO:0000256" key="3">
    <source>
        <dbReference type="ARBA" id="ARBA00023136"/>
    </source>
</evidence>
<feature type="transmembrane region" description="Helical" evidence="4">
    <location>
        <begin position="168"/>
        <end position="189"/>
    </location>
</feature>
<evidence type="ECO:0000256" key="2">
    <source>
        <dbReference type="ARBA" id="ARBA00022989"/>
    </source>
</evidence>
<dbReference type="GO" id="GO:0022857">
    <property type="term" value="F:transmembrane transporter activity"/>
    <property type="evidence" value="ECO:0007669"/>
    <property type="project" value="InterPro"/>
</dbReference>
<dbReference type="Gene3D" id="1.20.1250.20">
    <property type="entry name" value="MFS general substrate transporter like domains"/>
    <property type="match status" value="2"/>
</dbReference>
<feature type="transmembrane region" description="Helical" evidence="4">
    <location>
        <begin position="285"/>
        <end position="305"/>
    </location>
</feature>
<dbReference type="RefSeq" id="WP_350332230.1">
    <property type="nucleotide sequence ID" value="NZ_CP054719.1"/>
</dbReference>
<feature type="transmembrane region" description="Helical" evidence="4">
    <location>
        <begin position="195"/>
        <end position="217"/>
    </location>
</feature>
<feature type="transmembrane region" description="Helical" evidence="4">
    <location>
        <begin position="372"/>
        <end position="392"/>
    </location>
</feature>
<name>A0A7L9RSG1_9PROT</name>
<keyword evidence="1 4" id="KW-0812">Transmembrane</keyword>
<dbReference type="Proteomes" id="UP000594001">
    <property type="component" value="Chromosome"/>
</dbReference>
<keyword evidence="7" id="KW-1185">Reference proteome</keyword>
<evidence type="ECO:0000256" key="1">
    <source>
        <dbReference type="ARBA" id="ARBA00022692"/>
    </source>
</evidence>
<keyword evidence="2 4" id="KW-1133">Transmembrane helix</keyword>
<dbReference type="KEGG" id="pbal:CPBP_00232"/>
<evidence type="ECO:0000259" key="5">
    <source>
        <dbReference type="PROSITE" id="PS50850"/>
    </source>
</evidence>
<dbReference type="Pfam" id="PF07690">
    <property type="entry name" value="MFS_1"/>
    <property type="match status" value="1"/>
</dbReference>
<dbReference type="InterPro" id="IPR036259">
    <property type="entry name" value="MFS_trans_sf"/>
</dbReference>
<feature type="transmembrane region" description="Helical" evidence="4">
    <location>
        <begin position="312"/>
        <end position="329"/>
    </location>
</feature>
<evidence type="ECO:0000313" key="7">
    <source>
        <dbReference type="Proteomes" id="UP000594001"/>
    </source>
</evidence>
<feature type="transmembrane region" description="Helical" evidence="4">
    <location>
        <begin position="335"/>
        <end position="360"/>
    </location>
</feature>
<dbReference type="SUPFAM" id="SSF103473">
    <property type="entry name" value="MFS general substrate transporter"/>
    <property type="match status" value="1"/>
</dbReference>
<feature type="domain" description="Major facilitator superfamily (MFS) profile" evidence="5">
    <location>
        <begin position="32"/>
        <end position="425"/>
    </location>
</feature>
<gene>
    <name evidence="6" type="ORF">CPBP_00232</name>
</gene>
<sequence length="432" mass="47154">MTPTLGKAQDKNSTINQKPTAPSRLKIKIPPAVWMISLASMLLTFSSSIVTTIGPVYLIEIHNIDAKDLGNLESVVEFVSQILRFLAGALSDSIFQRKSLMLLGFSLSTLTKILFPFATSYALFFGVKVLDRIGNGIQASPRDALLGDCAPKEIRGRSYGLSQTLRKFGAGGGAMVATIMLSGSVVAWMGYEGAFIAGFFVAIVPAIISVIFLAFFVHPPQHSALKGLGAIRTFFQDFFNNIRHMGKPFWILMMVIWFYGVAHFNESFLQFRAKELGADAQTQTAIIVVLTLVTSLAAYPLGLVADRIGKKKMVAVGILFMILSNFIMMEMTSVLGLFIATSCWGLHWAVTQGLLLSLIVDVSPKHLKGTAFGIYYILFGFASYVANAYVAGPIWHTYGAETNFMFSSVIATVAVVILIIASKMKLFPKVHD</sequence>
<evidence type="ECO:0000256" key="4">
    <source>
        <dbReference type="SAM" id="Phobius"/>
    </source>
</evidence>
<accession>A0A7L9RSG1</accession>
<feature type="transmembrane region" description="Helical" evidence="4">
    <location>
        <begin position="404"/>
        <end position="421"/>
    </location>
</feature>
<dbReference type="PANTHER" id="PTHR23518">
    <property type="entry name" value="C-METHYLTRANSFERASE"/>
    <property type="match status" value="1"/>
</dbReference>
<dbReference type="InterPro" id="IPR011701">
    <property type="entry name" value="MFS"/>
</dbReference>
<dbReference type="InterPro" id="IPR020846">
    <property type="entry name" value="MFS_dom"/>
</dbReference>
<dbReference type="EMBL" id="CP054719">
    <property type="protein sequence ID" value="QOL19476.1"/>
    <property type="molecule type" value="Genomic_DNA"/>
</dbReference>
<dbReference type="PROSITE" id="PS50850">
    <property type="entry name" value="MFS"/>
    <property type="match status" value="1"/>
</dbReference>
<feature type="transmembrane region" description="Helical" evidence="4">
    <location>
        <begin position="32"/>
        <end position="59"/>
    </location>
</feature>
<organism evidence="6 7">
    <name type="scientific">Candidatus Bodocaedibacter vickermanii</name>
    <dbReference type="NCBI Taxonomy" id="2741701"/>
    <lineage>
        <taxon>Bacteria</taxon>
        <taxon>Pseudomonadati</taxon>
        <taxon>Pseudomonadota</taxon>
        <taxon>Alphaproteobacteria</taxon>
        <taxon>Holosporales</taxon>
        <taxon>Candidatus Paracaedibacteraceae</taxon>
        <taxon>Candidatus Bodocaedibacter</taxon>
    </lineage>
</organism>
<keyword evidence="3 4" id="KW-0472">Membrane</keyword>
<dbReference type="PANTHER" id="PTHR23518:SF2">
    <property type="entry name" value="MAJOR FACILITATOR SUPERFAMILY TRANSPORTER"/>
    <property type="match status" value="1"/>
</dbReference>
<dbReference type="AlphaFoldDB" id="A0A7L9RSG1"/>
<reference evidence="6 7" key="1">
    <citation type="submission" date="2020-06" db="EMBL/GenBank/DDBJ databases">
        <title>The endosymbiont of the kinetoplastid Bodo saltans is a Paracaedibacter-like alpha-proteobacterium possessing a putative toxin-antitoxin system.</title>
        <authorList>
            <person name="Midha S."/>
            <person name="Rigden D.J."/>
            <person name="Siozios S."/>
            <person name="Hurst G.D.D."/>
            <person name="Jackson A.P."/>
        </authorList>
    </citation>
    <scope>NUCLEOTIDE SEQUENCE [LARGE SCALE GENOMIC DNA]</scope>
    <source>
        <strain evidence="6">Lake Konstanz</strain>
    </source>
</reference>
<feature type="transmembrane region" description="Helical" evidence="4">
    <location>
        <begin position="100"/>
        <end position="124"/>
    </location>
</feature>
<protein>
    <submittedName>
        <fullName evidence="6">MFS transporter</fullName>
    </submittedName>
</protein>
<proteinExistence type="predicted"/>
<dbReference type="CDD" id="cd17370">
    <property type="entry name" value="MFS_MJ1317_like"/>
    <property type="match status" value="1"/>
</dbReference>
<evidence type="ECO:0000313" key="6">
    <source>
        <dbReference type="EMBL" id="QOL19476.1"/>
    </source>
</evidence>
<feature type="transmembrane region" description="Helical" evidence="4">
    <location>
        <begin position="249"/>
        <end position="265"/>
    </location>
</feature>